<evidence type="ECO:0000313" key="1">
    <source>
        <dbReference type="EMBL" id="KMQ85957.1"/>
    </source>
</evidence>
<keyword evidence="2" id="KW-1185">Reference proteome</keyword>
<name>A0A0J7K6G4_LASNI</name>
<dbReference type="AlphaFoldDB" id="A0A0J7K6G4"/>
<sequence length="440" mass="47198">MSISECVGVLVSTYVKESGVGAQCGGAVDSTSQSSGFGGLFACVLGGDTRQSRPASWDTLIVALIKLVCTLIQTPLPNACQDDLEESAEMELSETNSWNSVNNGSDSQMKINTWQTDESKAAEQQTSFRLQQPKTSKSYVPCLADTVLQHEPTMMRLLGTLGHSTGSSLAMLLACGETELGIMQLSEPLLWYILRVLDNASSLSIFTAMGGVKVLCENLVRSSNNGVTSASASSGVIALVMEHLSNAPNVIQMMASGSKKGVGSLETQDDGLLNFAPLGTISWLNPTAQPADVLIQNATPHKRARTPAWSYHFYPDEAWVDLTITLPCAILLRKVELQPHLTALSTCPSAVALEVSRESNGPLTPVCPPMPTAGLTYIRVTLSQPEVATSVLVRLYKPRDSTNINLSQIRLLGTTAFGEIKTSPNDTIDEEQLTKTRVYS</sequence>
<organism evidence="1 2">
    <name type="scientific">Lasius niger</name>
    <name type="common">Black garden ant</name>
    <dbReference type="NCBI Taxonomy" id="67767"/>
    <lineage>
        <taxon>Eukaryota</taxon>
        <taxon>Metazoa</taxon>
        <taxon>Ecdysozoa</taxon>
        <taxon>Arthropoda</taxon>
        <taxon>Hexapoda</taxon>
        <taxon>Insecta</taxon>
        <taxon>Pterygota</taxon>
        <taxon>Neoptera</taxon>
        <taxon>Endopterygota</taxon>
        <taxon>Hymenoptera</taxon>
        <taxon>Apocrita</taxon>
        <taxon>Aculeata</taxon>
        <taxon>Formicoidea</taxon>
        <taxon>Formicidae</taxon>
        <taxon>Formicinae</taxon>
        <taxon>Lasius</taxon>
        <taxon>Lasius</taxon>
    </lineage>
</organism>
<dbReference type="PaxDb" id="67767-A0A0J7K6G4"/>
<gene>
    <name evidence="1" type="ORF">RF55_15215</name>
</gene>
<evidence type="ECO:0000313" key="2">
    <source>
        <dbReference type="Proteomes" id="UP000036403"/>
    </source>
</evidence>
<reference evidence="1 2" key="1">
    <citation type="submission" date="2015-04" db="EMBL/GenBank/DDBJ databases">
        <title>Lasius niger genome sequencing.</title>
        <authorList>
            <person name="Konorov E.A."/>
            <person name="Nikitin M.A."/>
            <person name="Kirill M.V."/>
            <person name="Chang P."/>
        </authorList>
    </citation>
    <scope>NUCLEOTIDE SEQUENCE [LARGE SCALE GENOMIC DNA]</scope>
    <source>
        <tissue evidence="1">Whole</tissue>
    </source>
</reference>
<comment type="caution">
    <text evidence="1">The sequence shown here is derived from an EMBL/GenBank/DDBJ whole genome shotgun (WGS) entry which is preliminary data.</text>
</comment>
<proteinExistence type="predicted"/>
<dbReference type="EMBL" id="LBMM01012846">
    <property type="protein sequence ID" value="KMQ85957.1"/>
    <property type="molecule type" value="Genomic_DNA"/>
</dbReference>
<dbReference type="Proteomes" id="UP000036403">
    <property type="component" value="Unassembled WGS sequence"/>
</dbReference>
<protein>
    <submittedName>
        <fullName evidence="1">Baculoviral iap repeat-containing protein 6</fullName>
    </submittedName>
</protein>
<accession>A0A0J7K6G4</accession>
<dbReference type="OrthoDB" id="47801at2759"/>
<dbReference type="STRING" id="67767.A0A0J7K6G4"/>